<feature type="compositionally biased region" description="Basic residues" evidence="1">
    <location>
        <begin position="1742"/>
        <end position="1763"/>
    </location>
</feature>
<dbReference type="GO" id="GO:0005829">
    <property type="term" value="C:cytosol"/>
    <property type="evidence" value="ECO:0007669"/>
    <property type="project" value="TreeGrafter"/>
</dbReference>
<dbReference type="GO" id="GO:0009116">
    <property type="term" value="P:nucleoside metabolic process"/>
    <property type="evidence" value="ECO:0007669"/>
    <property type="project" value="InterPro"/>
</dbReference>
<keyword evidence="4" id="KW-1185">Reference proteome</keyword>
<sequence>MNYKTADDILEEAKRRGMRRAFIVTALLLEMRAIRAHLTDMGSVLGKRGTIYECGCFTDRGQEWLIVVAETGAGTHPAHSIVSDAHVVFSKFEVMLLVGIGGSRKDDAPLGTVVASDKVYWTYGGKAGEEFTFRPSAFLSDFNLVGIARKVRADEEWPTRIRPFRGASLPAPEDYPVDFPPIGLVAPIASIEAVLDSVESELEAQIAKGYGDTHVVEMEGYGAVYAATAERTPSIVIRGVSDMRQKKSAGSDKLLQPIAACHAAAFAFEMLSHFGQLYPAPEQRDGAPPAFPLLSPSPETKTAAPSPTAASEPASVSSRPAQNRIAVVLNLSVDFGTEDGERIARLQDSLRAIGSNQRIEIVSVEAGSLRLFVADPDAALVRTGIDRLREGLAEREDAELIGMLLYADYERLAGIRAAFASASTELLAWPATLPGGETIERPELGQLRMRIEDHNTSITALLGEPGAGKSALLATIAKAYSARGWPVLAIKADLLDADIASEDDLQARLGFDASPSELIAALAAYGPVLIIIDQLDALAQHLDMRTGRLSILLNLIRKLGGRDNVHIVLSSRTFEFQHDVRLRTVAAEGLILQLPAWSDVVALLEASGVDAGAWPADARDVLRRPQALAIYLQLSTRFQSEPFASYQAMLEQLWSERVLVGQTAAAREQLASDLADQMATHESLWLPAARFANRNPLLRALQGAGVLAVLDGSVGFSHQTLFEFALARNFAREAGRLSAFVLGRQSSLFIRPKLWASLTYLRAVDIAVYHEEIETIWRTVDLRLHLRVLLIDFLGAQPKPTDREAVLMAEILGNDALRLRGYSALSGSPGWFARFKRSFILDAMIQSETANHQINILSHAITFDPEGVLALAKECWLPDPAHDSRLWWLFQAVINWTDETLEIAAKVIGRANLAPRMIDHLAGTIGIEQPAIALKIVLARLRRDLADAVGAAHARATKPRPAFAAPNEEMAWRMRQDPREPVKQLIERGDEWDSLPALAEQAPQAFLNILWPWYRDVFDALARFAEPHEMPLVYALTYEADFRFEDEAHIDLPEHALLGALRIAVEQLAETDPDAFARWAAANYDVPLAPVQRLVAHGIAHQPKQLATLGLDFILGDERRYHLGSIHDLHGTAKALIAAAAPHWSETETARFESAVRSYAPPAPPEIADPKSRMNWRHFNRRTQLELLRSLPIHRLSAAARRQVAEEARRYGSGSSGPAFTGAQYIGSVMEADAMAKANDVDIVHAFDELPDETGWNHPRRWMAGGNIQLARAFSTFAKSHPERAISILAALNKDNGTRAAAYTLDTLSEGAEPALVMDLLRDVVERGFDGTEFRHSAARALDRLAQRGASIDDKLLDLLETWLDSSPPETDKGEEETAHGTGILGNVDETRSHAAAGDKAEADDGESLLWGYGGFGFVPGGAYPVVEALVQLRLRRNEPDAALAALSAYLDRNQSLEEWRSLAHLLPYLHRADATRIDAFLEALFEKVPGLIGTRLAARFLAQSRVQHPALVERHLADWRDAPSRLARQAYGEIVALAALLNPEIAWGTLRLDAILADEDAADARTGAALSTAHVFADRGRRAEASALLTRLLKSGEPGVWRSVFDIFRIVDELTPDEGTIGLLQAIADCLHQAPQVDPTFVVERLASLLPHHAVLVGTIAQRLVKMWQTELGNVQSATAIATSQLLDLAITLHRLGPETREIGTSLLEQLIATNALEARQLLEEIDNRFRNSAQSATRPRLLRRSGRAPRRSARRRGSADD</sequence>
<comment type="caution">
    <text evidence="3">The sequence shown here is derived from an EMBL/GenBank/DDBJ whole genome shotgun (WGS) entry which is preliminary data.</text>
</comment>
<feature type="compositionally biased region" description="Low complexity" evidence="1">
    <location>
        <begin position="292"/>
        <end position="317"/>
    </location>
</feature>
<dbReference type="SUPFAM" id="SSF52540">
    <property type="entry name" value="P-loop containing nucleoside triphosphate hydrolases"/>
    <property type="match status" value="1"/>
</dbReference>
<feature type="region of interest" description="Disordered" evidence="1">
    <location>
        <begin position="281"/>
        <end position="317"/>
    </location>
</feature>
<feature type="region of interest" description="Disordered" evidence="1">
    <location>
        <begin position="1735"/>
        <end position="1763"/>
    </location>
</feature>
<protein>
    <recommendedName>
        <fullName evidence="2">AAA+ ATPase domain-containing protein</fullName>
    </recommendedName>
</protein>
<dbReference type="CDD" id="cd00009">
    <property type="entry name" value="AAA"/>
    <property type="match status" value="1"/>
</dbReference>
<dbReference type="PANTHER" id="PTHR46832:SF1">
    <property type="entry name" value="5'-METHYLTHIOADENOSINE_S-ADENOSYLHOMOCYSTEINE NUCLEOSIDASE"/>
    <property type="match status" value="1"/>
</dbReference>
<dbReference type="PANTHER" id="PTHR46832">
    <property type="entry name" value="5'-METHYLTHIOADENOSINE/S-ADENOSYLHOMOCYSTEINE NUCLEOSIDASE"/>
    <property type="match status" value="1"/>
</dbReference>
<evidence type="ECO:0000313" key="4">
    <source>
        <dbReference type="Proteomes" id="UP000048984"/>
    </source>
</evidence>
<dbReference type="Pfam" id="PF00004">
    <property type="entry name" value="AAA"/>
    <property type="match status" value="1"/>
</dbReference>
<proteinExistence type="predicted"/>
<dbReference type="GO" id="GO:0008930">
    <property type="term" value="F:methylthioadenosine nucleosidase activity"/>
    <property type="evidence" value="ECO:0007669"/>
    <property type="project" value="TreeGrafter"/>
</dbReference>
<dbReference type="RefSeq" id="WP_054359398.1">
    <property type="nucleotide sequence ID" value="NZ_LJYW01000001.1"/>
</dbReference>
<dbReference type="InterPro" id="IPR027417">
    <property type="entry name" value="P-loop_NTPase"/>
</dbReference>
<dbReference type="InterPro" id="IPR003959">
    <property type="entry name" value="ATPase_AAA_core"/>
</dbReference>
<evidence type="ECO:0000256" key="1">
    <source>
        <dbReference type="SAM" id="MobiDB-lite"/>
    </source>
</evidence>
<dbReference type="GO" id="GO:0005524">
    <property type="term" value="F:ATP binding"/>
    <property type="evidence" value="ECO:0007669"/>
    <property type="project" value="InterPro"/>
</dbReference>
<dbReference type="Gene3D" id="3.40.50.300">
    <property type="entry name" value="P-loop containing nucleotide triphosphate hydrolases"/>
    <property type="match status" value="1"/>
</dbReference>
<organism evidence="3 4">
    <name type="scientific">Prosthecodimorpha hirschii</name>
    <dbReference type="NCBI Taxonomy" id="665126"/>
    <lineage>
        <taxon>Bacteria</taxon>
        <taxon>Pseudomonadati</taxon>
        <taxon>Pseudomonadota</taxon>
        <taxon>Alphaproteobacteria</taxon>
        <taxon>Hyphomicrobiales</taxon>
        <taxon>Ancalomicrobiaceae</taxon>
        <taxon>Prosthecodimorpha</taxon>
    </lineage>
</organism>
<dbReference type="Pfam" id="PF01048">
    <property type="entry name" value="PNP_UDP_1"/>
    <property type="match status" value="1"/>
</dbReference>
<dbReference type="SMART" id="SM00382">
    <property type="entry name" value="AAA"/>
    <property type="match status" value="1"/>
</dbReference>
<dbReference type="GO" id="GO:0019284">
    <property type="term" value="P:L-methionine salvage from S-adenosylmethionine"/>
    <property type="evidence" value="ECO:0007669"/>
    <property type="project" value="TreeGrafter"/>
</dbReference>
<dbReference type="InterPro" id="IPR003593">
    <property type="entry name" value="AAA+_ATPase"/>
</dbReference>
<dbReference type="GO" id="GO:0008782">
    <property type="term" value="F:adenosylhomocysteine nucleosidase activity"/>
    <property type="evidence" value="ECO:0007669"/>
    <property type="project" value="TreeGrafter"/>
</dbReference>
<gene>
    <name evidence="3" type="ORF">ABB55_14270</name>
</gene>
<dbReference type="Gene3D" id="3.40.50.1580">
    <property type="entry name" value="Nucleoside phosphorylase domain"/>
    <property type="match status" value="1"/>
</dbReference>
<evidence type="ECO:0000313" key="3">
    <source>
        <dbReference type="EMBL" id="KPL53233.1"/>
    </source>
</evidence>
<accession>A0A0N8GF37</accession>
<dbReference type="SUPFAM" id="SSF53167">
    <property type="entry name" value="Purine and uridine phosphorylases"/>
    <property type="match status" value="1"/>
</dbReference>
<dbReference type="GO" id="GO:0016887">
    <property type="term" value="F:ATP hydrolysis activity"/>
    <property type="evidence" value="ECO:0007669"/>
    <property type="project" value="InterPro"/>
</dbReference>
<dbReference type="Proteomes" id="UP000048984">
    <property type="component" value="Unassembled WGS sequence"/>
</dbReference>
<reference evidence="3 4" key="1">
    <citation type="submission" date="2015-09" db="EMBL/GenBank/DDBJ databases">
        <authorList>
            <consortium name="Swine Surveillance"/>
        </authorList>
    </citation>
    <scope>NUCLEOTIDE SEQUENCE [LARGE SCALE GENOMIC DNA]</scope>
    <source>
        <strain evidence="3 4">16</strain>
    </source>
</reference>
<name>A0A0N8GF37_9HYPH</name>
<dbReference type="InterPro" id="IPR000845">
    <property type="entry name" value="Nucleoside_phosphorylase_d"/>
</dbReference>
<reference evidence="3 4" key="2">
    <citation type="submission" date="2015-10" db="EMBL/GenBank/DDBJ databases">
        <title>Draft Genome Sequence of Prosthecomicrobium hirschii ATCC 27832.</title>
        <authorList>
            <person name="Daniel J."/>
            <person name="Givan S.A."/>
            <person name="Brun Y.V."/>
            <person name="Brown P.J."/>
        </authorList>
    </citation>
    <scope>NUCLEOTIDE SEQUENCE [LARGE SCALE GENOMIC DNA]</scope>
    <source>
        <strain evidence="3 4">16</strain>
    </source>
</reference>
<evidence type="ECO:0000259" key="2">
    <source>
        <dbReference type="SMART" id="SM00382"/>
    </source>
</evidence>
<dbReference type="EMBL" id="LJYW01000001">
    <property type="protein sequence ID" value="KPL53233.1"/>
    <property type="molecule type" value="Genomic_DNA"/>
</dbReference>
<dbReference type="InterPro" id="IPR035994">
    <property type="entry name" value="Nucleoside_phosphorylase_sf"/>
</dbReference>
<feature type="domain" description="AAA+ ATPase" evidence="2">
    <location>
        <begin position="455"/>
        <end position="592"/>
    </location>
</feature>